<comment type="caution">
    <text evidence="2">The sequence shown here is derived from an EMBL/GenBank/DDBJ whole genome shotgun (WGS) entry which is preliminary data.</text>
</comment>
<dbReference type="EMBL" id="AVPE01000005">
    <property type="protein sequence ID" value="KGX92775.1"/>
    <property type="molecule type" value="Genomic_DNA"/>
</dbReference>
<dbReference type="PANTHER" id="PTHR33744:SF15">
    <property type="entry name" value="CARBOHYDRATE DIACID REGULATOR"/>
    <property type="match status" value="1"/>
</dbReference>
<dbReference type="Pfam" id="PF13556">
    <property type="entry name" value="HTH_30"/>
    <property type="match status" value="1"/>
</dbReference>
<dbReference type="Gene3D" id="1.10.10.2840">
    <property type="entry name" value="PucR C-terminal helix-turn-helix domain"/>
    <property type="match status" value="1"/>
</dbReference>
<dbReference type="InterPro" id="IPR042070">
    <property type="entry name" value="PucR_C-HTH_sf"/>
</dbReference>
<dbReference type="eggNOG" id="COG2508">
    <property type="taxonomic scope" value="Bacteria"/>
</dbReference>
<feature type="domain" description="PucR C-terminal helix-turn-helix" evidence="1">
    <location>
        <begin position="234"/>
        <end position="290"/>
    </location>
</feature>
<keyword evidence="3" id="KW-1185">Reference proteome</keyword>
<dbReference type="STRING" id="1385510.GCA_000425205_01907"/>
<dbReference type="OrthoDB" id="9792148at2"/>
<name>A0A0A5GNM9_9BACI</name>
<dbReference type="Proteomes" id="UP000030528">
    <property type="component" value="Unassembled WGS sequence"/>
</dbReference>
<evidence type="ECO:0000313" key="2">
    <source>
        <dbReference type="EMBL" id="KGX92775.1"/>
    </source>
</evidence>
<dbReference type="SUPFAM" id="SSF46689">
    <property type="entry name" value="Homeodomain-like"/>
    <property type="match status" value="1"/>
</dbReference>
<organism evidence="2 3">
    <name type="scientific">Pontibacillus halophilus JSM 076056 = DSM 19796</name>
    <dbReference type="NCBI Taxonomy" id="1385510"/>
    <lineage>
        <taxon>Bacteria</taxon>
        <taxon>Bacillati</taxon>
        <taxon>Bacillota</taxon>
        <taxon>Bacilli</taxon>
        <taxon>Bacillales</taxon>
        <taxon>Bacillaceae</taxon>
        <taxon>Pontibacillus</taxon>
    </lineage>
</organism>
<gene>
    <name evidence="2" type="ORF">N781_14735</name>
</gene>
<proteinExistence type="predicted"/>
<dbReference type="InterPro" id="IPR025736">
    <property type="entry name" value="PucR_C-HTH_dom"/>
</dbReference>
<accession>A0A0A5GNM9</accession>
<evidence type="ECO:0000313" key="3">
    <source>
        <dbReference type="Proteomes" id="UP000030528"/>
    </source>
</evidence>
<dbReference type="InterPro" id="IPR051448">
    <property type="entry name" value="CdaR-like_regulators"/>
</dbReference>
<protein>
    <recommendedName>
        <fullName evidence="1">PucR C-terminal helix-turn-helix domain-containing protein</fullName>
    </recommendedName>
</protein>
<dbReference type="PANTHER" id="PTHR33744">
    <property type="entry name" value="CARBOHYDRATE DIACID REGULATOR"/>
    <property type="match status" value="1"/>
</dbReference>
<dbReference type="InterPro" id="IPR009057">
    <property type="entry name" value="Homeodomain-like_sf"/>
</dbReference>
<dbReference type="RefSeq" id="WP_026800300.1">
    <property type="nucleotide sequence ID" value="NZ_AULI01000007.1"/>
</dbReference>
<dbReference type="AlphaFoldDB" id="A0A0A5GNM9"/>
<sequence>MIEHLYTLYPNLIKVPAHTVSLDERYIWFSMNKEWIGIPAQELTDREALLLSSLLDKLEPEPDQLTTREQMWQKWMEDEVVPDKATIPTSFRFVFFSLKEEVNPSTFQEAVEGVFPTSMPILWDNRSQGIIVEEIHHEDQEPVSYEDIVNILMSDFYMKLYLYVSPFYYQDATEISSHAKWQRMCFQTMLQYEPKPVTTYKESIPYLHVDPFTAEQSRTIRNSLLLPVMDDPELIRTVRVFIESQSNATLAAKRLYMHRNSLQYRIDKFIERTGIDIKQFHGALCAYLAILHETKLSNDG</sequence>
<evidence type="ECO:0000259" key="1">
    <source>
        <dbReference type="Pfam" id="PF13556"/>
    </source>
</evidence>
<reference evidence="2 3" key="1">
    <citation type="submission" date="2013-08" db="EMBL/GenBank/DDBJ databases">
        <authorList>
            <person name="Huang J."/>
            <person name="Wang G."/>
        </authorList>
    </citation>
    <scope>NUCLEOTIDE SEQUENCE [LARGE SCALE GENOMIC DNA]</scope>
    <source>
        <strain evidence="2 3">JSM 076056</strain>
    </source>
</reference>